<dbReference type="HOGENOM" id="CLU_033173_0_0_1"/>
<organism evidence="2 3">
    <name type="scientific">Lodderomyces elongisporus (strain ATCC 11503 / CBS 2605 / JCM 1781 / NBRC 1676 / NRRL YB-4239)</name>
    <name type="common">Yeast</name>
    <name type="synonym">Saccharomyces elongisporus</name>
    <dbReference type="NCBI Taxonomy" id="379508"/>
    <lineage>
        <taxon>Eukaryota</taxon>
        <taxon>Fungi</taxon>
        <taxon>Dikarya</taxon>
        <taxon>Ascomycota</taxon>
        <taxon>Saccharomycotina</taxon>
        <taxon>Pichiomycetes</taxon>
        <taxon>Debaryomycetaceae</taxon>
        <taxon>Candida/Lodderomyces clade</taxon>
        <taxon>Lodderomyces</taxon>
    </lineage>
</organism>
<dbReference type="Proteomes" id="UP000001996">
    <property type="component" value="Unassembled WGS sequence"/>
</dbReference>
<dbReference type="VEuPathDB" id="FungiDB:LELG_00031"/>
<proteinExistence type="predicted"/>
<accession>A5DRP5</accession>
<reference evidence="2 3" key="1">
    <citation type="journal article" date="2009" name="Nature">
        <title>Evolution of pathogenicity and sexual reproduction in eight Candida genomes.</title>
        <authorList>
            <person name="Butler G."/>
            <person name="Rasmussen M.D."/>
            <person name="Lin M.F."/>
            <person name="Santos M.A."/>
            <person name="Sakthikumar S."/>
            <person name="Munro C.A."/>
            <person name="Rheinbay E."/>
            <person name="Grabherr M."/>
            <person name="Forche A."/>
            <person name="Reedy J.L."/>
            <person name="Agrafioti I."/>
            <person name="Arnaud M.B."/>
            <person name="Bates S."/>
            <person name="Brown A.J."/>
            <person name="Brunke S."/>
            <person name="Costanzo M.C."/>
            <person name="Fitzpatrick D.A."/>
            <person name="de Groot P.W."/>
            <person name="Harris D."/>
            <person name="Hoyer L.L."/>
            <person name="Hube B."/>
            <person name="Klis F.M."/>
            <person name="Kodira C."/>
            <person name="Lennard N."/>
            <person name="Logue M.E."/>
            <person name="Martin R."/>
            <person name="Neiman A.M."/>
            <person name="Nikolaou E."/>
            <person name="Quail M.A."/>
            <person name="Quinn J."/>
            <person name="Santos M.C."/>
            <person name="Schmitzberger F.F."/>
            <person name="Sherlock G."/>
            <person name="Shah P."/>
            <person name="Silverstein K.A."/>
            <person name="Skrzypek M.S."/>
            <person name="Soll D."/>
            <person name="Staggs R."/>
            <person name="Stansfield I."/>
            <person name="Stumpf M.P."/>
            <person name="Sudbery P.E."/>
            <person name="Srikantha T."/>
            <person name="Zeng Q."/>
            <person name="Berman J."/>
            <person name="Berriman M."/>
            <person name="Heitman J."/>
            <person name="Gow N.A."/>
            <person name="Lorenz M.C."/>
            <person name="Birren B.W."/>
            <person name="Kellis M."/>
            <person name="Cuomo C.A."/>
        </authorList>
    </citation>
    <scope>NUCLEOTIDE SEQUENCE [LARGE SCALE GENOMIC DNA]</scope>
    <source>
        <strain evidence="3">ATCC 11503 / BCRC 21390 / CBS 2605 / JCM 1781 / NBRC 1676 / NRRL YB-4239</strain>
    </source>
</reference>
<feature type="region of interest" description="Disordered" evidence="1">
    <location>
        <begin position="63"/>
        <end position="99"/>
    </location>
</feature>
<dbReference type="AlphaFoldDB" id="A5DRP5"/>
<dbReference type="KEGG" id="lel:PVL30_001990"/>
<gene>
    <name evidence="2" type="ORF">LELG_00031</name>
</gene>
<protein>
    <submittedName>
        <fullName evidence="2">Uncharacterized protein</fullName>
    </submittedName>
</protein>
<evidence type="ECO:0000256" key="1">
    <source>
        <dbReference type="SAM" id="MobiDB-lite"/>
    </source>
</evidence>
<dbReference type="EMBL" id="CH981524">
    <property type="protein sequence ID" value="EDK41853.1"/>
    <property type="molecule type" value="Genomic_DNA"/>
</dbReference>
<evidence type="ECO:0000313" key="3">
    <source>
        <dbReference type="Proteomes" id="UP000001996"/>
    </source>
</evidence>
<dbReference type="GeneID" id="5235192"/>
<evidence type="ECO:0000313" key="2">
    <source>
        <dbReference type="EMBL" id="EDK41853.1"/>
    </source>
</evidence>
<feature type="compositionally biased region" description="Polar residues" evidence="1">
    <location>
        <begin position="72"/>
        <end position="96"/>
    </location>
</feature>
<sequence length="506" mass="57134">MMMMQEQMKQMTAMFKAAMIQTVPQLSTPVPARNDEANKAQISDDNNSITLPTDVQMKVHPEEHTFSPGRNFPTSRPHSLASPLTHQSRQSGTPSAYGSDRSVASYDGILYHGEVVHSGFWVEGHEEACPIINEARQRYPHGEDVRVIPYIRVPDIAVEKAFMAYYDKLLAKQGRTQNDNMALGQYDIAKRVPLKFSDEEGFMFWLKSVLWHKHTYGVPDKLIINELRNGANLTKSESLKDMIEMSCKSEGPFEQPVVDYLPILGNGGTPPETNQVTDVMTAIHDALKKKHNPRVKMTIIGIAVKKYLRITNTSHLAQETWISIFKTLFERMGSVMDQIIMYMTPEVKIEKPGRTGPIVTFEDASIIKIGLGLLKNKPNDKIIQGVKSYDLTFERIWDAVNATFQTRMHLISDDEEKDAGTTLVSKGDKSQKTTKCNFCGKYRHTVDSCHLLVTALDEKLVKKVDGKYYLANGEPLVMDFYKCPLLKHLSLKSLSSNARHRTPPTK</sequence>
<dbReference type="InParanoid" id="A5DRP5"/>
<name>A5DRP5_LODEL</name>
<keyword evidence="3" id="KW-1185">Reference proteome</keyword>